<protein>
    <recommendedName>
        <fullName evidence="2">Protein kinase domain-containing protein</fullName>
    </recommendedName>
</protein>
<evidence type="ECO:0000313" key="4">
    <source>
        <dbReference type="Proteomes" id="UP000282076"/>
    </source>
</evidence>
<dbReference type="GO" id="GO:0005524">
    <property type="term" value="F:ATP binding"/>
    <property type="evidence" value="ECO:0007669"/>
    <property type="project" value="InterPro"/>
</dbReference>
<evidence type="ECO:0000313" key="3">
    <source>
        <dbReference type="EMBL" id="RKP49832.1"/>
    </source>
</evidence>
<feature type="domain" description="Protein kinase" evidence="2">
    <location>
        <begin position="16"/>
        <end position="301"/>
    </location>
</feature>
<keyword evidence="1" id="KW-1133">Transmembrane helix</keyword>
<dbReference type="OrthoDB" id="9805504at2"/>
<feature type="transmembrane region" description="Helical" evidence="1">
    <location>
        <begin position="398"/>
        <end position="428"/>
    </location>
</feature>
<comment type="caution">
    <text evidence="3">The sequence shown here is derived from an EMBL/GenBank/DDBJ whole genome shotgun (WGS) entry which is preliminary data.</text>
</comment>
<dbReference type="SUPFAM" id="SSF56112">
    <property type="entry name" value="Protein kinase-like (PK-like)"/>
    <property type="match status" value="1"/>
</dbReference>
<evidence type="ECO:0000259" key="2">
    <source>
        <dbReference type="PROSITE" id="PS50011"/>
    </source>
</evidence>
<dbReference type="Proteomes" id="UP000282076">
    <property type="component" value="Unassembled WGS sequence"/>
</dbReference>
<proteinExistence type="predicted"/>
<dbReference type="RefSeq" id="WP_120978515.1">
    <property type="nucleotide sequence ID" value="NZ_RBZM01000008.1"/>
</dbReference>
<dbReference type="AlphaFoldDB" id="A0A494XJ89"/>
<dbReference type="PROSITE" id="PS50011">
    <property type="entry name" value="PROTEIN_KINASE_DOM"/>
    <property type="match status" value="1"/>
</dbReference>
<reference evidence="3 4" key="1">
    <citation type="submission" date="2018-10" db="EMBL/GenBank/DDBJ databases">
        <title>Cohnella sp. M2MS4P-1, whole genome shotgun sequence.</title>
        <authorList>
            <person name="Tuo L."/>
        </authorList>
    </citation>
    <scope>NUCLEOTIDE SEQUENCE [LARGE SCALE GENOMIC DNA]</scope>
    <source>
        <strain evidence="3 4">M2MS4P-1</strain>
    </source>
</reference>
<name>A0A494XJ89_9BACL</name>
<keyword evidence="1" id="KW-0812">Transmembrane</keyword>
<dbReference type="EMBL" id="RBZM01000008">
    <property type="protein sequence ID" value="RKP49832.1"/>
    <property type="molecule type" value="Genomic_DNA"/>
</dbReference>
<dbReference type="InterPro" id="IPR000719">
    <property type="entry name" value="Prot_kinase_dom"/>
</dbReference>
<dbReference type="GO" id="GO:0004672">
    <property type="term" value="F:protein kinase activity"/>
    <property type="evidence" value="ECO:0007669"/>
    <property type="project" value="InterPro"/>
</dbReference>
<gene>
    <name evidence="3" type="ORF">D7Z26_18530</name>
</gene>
<evidence type="ECO:0000256" key="1">
    <source>
        <dbReference type="SAM" id="Phobius"/>
    </source>
</evidence>
<organism evidence="3 4">
    <name type="scientific">Cohnella endophytica</name>
    <dbReference type="NCBI Taxonomy" id="2419778"/>
    <lineage>
        <taxon>Bacteria</taxon>
        <taxon>Bacillati</taxon>
        <taxon>Bacillota</taxon>
        <taxon>Bacilli</taxon>
        <taxon>Bacillales</taxon>
        <taxon>Paenibacillaceae</taxon>
        <taxon>Cohnella</taxon>
    </lineage>
</organism>
<dbReference type="InterPro" id="IPR011009">
    <property type="entry name" value="Kinase-like_dom_sf"/>
</dbReference>
<sequence>MMKVITSAIDGAGKVVYLDGELGRGGEGSVFAVKANANAVAKIYHQSISSEKQEKIRKMVNLKSNSLLKFTTWPTDTLKDAKGQIIGFLMPRLTGKEIHKLYGPKTRLLEFPNASYSFLVHTAANMARAFATVHENGHVIGDINHGNFYVSDQATVTMLDCDSFQIGTPNRLFKCEVGIPMYQPPELQEITSFRDITRIPNHDNFGLALFIFLLLFMGRHPFAGRYLGPGEMPIEKAIKEYRFAYSSSAQGKMIQPPPGTLHMGTVPFQLAGLFERAFSTEGRRDNARPKPEEWIQALEGLSGSLQKCSHKEGHVFSRVNKSCPWCELEQKTGVVLFHAAVFTISQAISSFDLNRFWQQILSVPSPGRPSILPIPASIPTQPNAIVVERARRMKRRKLIACFPVLIGICVGIAFPNALFFIIVVTAIVTSVMYKSENNNLKQEYLKKKNEAQQRWDNISSRWNKEAGEDLFVQKMKQLEKAKQEYIGLSKQRAEKLKQLELNQHKSQLRAYLERYRIEDARIDGIGPSRKATLEAFGVETASDITTHAIRQVPGFGPTYTRKLIDWRYSIEKRFVFNPHKGIPQADIVSLDRDILSQKKRLEQEIQLGANQLMQKANQIKVRRNTLWPELELAAKELAQANTDYNAL</sequence>
<keyword evidence="4" id="KW-1185">Reference proteome</keyword>
<keyword evidence="1" id="KW-0472">Membrane</keyword>
<accession>A0A494XJ89</accession>
<dbReference type="Gene3D" id="1.10.510.10">
    <property type="entry name" value="Transferase(Phosphotransferase) domain 1"/>
    <property type="match status" value="1"/>
</dbReference>